<dbReference type="EMBL" id="CVRI01000044">
    <property type="protein sequence ID" value="CRK96801.1"/>
    <property type="molecule type" value="Genomic_DNA"/>
</dbReference>
<evidence type="ECO:0000313" key="1">
    <source>
        <dbReference type="EMBL" id="CRK96801.1"/>
    </source>
</evidence>
<proteinExistence type="predicted"/>
<dbReference type="Proteomes" id="UP000183832">
    <property type="component" value="Unassembled WGS sequence"/>
</dbReference>
<organism evidence="1 2">
    <name type="scientific">Clunio marinus</name>
    <dbReference type="NCBI Taxonomy" id="568069"/>
    <lineage>
        <taxon>Eukaryota</taxon>
        <taxon>Metazoa</taxon>
        <taxon>Ecdysozoa</taxon>
        <taxon>Arthropoda</taxon>
        <taxon>Hexapoda</taxon>
        <taxon>Insecta</taxon>
        <taxon>Pterygota</taxon>
        <taxon>Neoptera</taxon>
        <taxon>Endopterygota</taxon>
        <taxon>Diptera</taxon>
        <taxon>Nematocera</taxon>
        <taxon>Chironomoidea</taxon>
        <taxon>Chironomidae</taxon>
        <taxon>Clunio</taxon>
    </lineage>
</organism>
<sequence length="70" mass="8077">MKFSVLTRSNFNMLRSSNNGLLGLYVTCGALLERNFFNALSKKETFLPPFLYILPHAFQSKFIHSSEEIF</sequence>
<accession>A0A1J1IEC8</accession>
<evidence type="ECO:0000313" key="2">
    <source>
        <dbReference type="Proteomes" id="UP000183832"/>
    </source>
</evidence>
<dbReference type="AlphaFoldDB" id="A0A1J1IEC8"/>
<reference evidence="1 2" key="1">
    <citation type="submission" date="2015-04" db="EMBL/GenBank/DDBJ databases">
        <authorList>
            <person name="Syromyatnikov M.Y."/>
            <person name="Popov V.N."/>
        </authorList>
    </citation>
    <scope>NUCLEOTIDE SEQUENCE [LARGE SCALE GENOMIC DNA]</scope>
</reference>
<keyword evidence="2" id="KW-1185">Reference proteome</keyword>
<name>A0A1J1IEC8_9DIPT</name>
<protein>
    <submittedName>
        <fullName evidence="1">CLUMA_CG010252, isoform A</fullName>
    </submittedName>
</protein>
<gene>
    <name evidence="1" type="ORF">CLUMA_CG010252</name>
</gene>